<accession>A0A3L6RZM1</accession>
<dbReference type="EMBL" id="PQIB02000006">
    <property type="protein sequence ID" value="RLN12476.1"/>
    <property type="molecule type" value="Genomic_DNA"/>
</dbReference>
<name>A0A3L6RZM1_PANMI</name>
<gene>
    <name evidence="2" type="ORF">C2845_PM09G14550</name>
</gene>
<feature type="region of interest" description="Disordered" evidence="1">
    <location>
        <begin position="185"/>
        <end position="209"/>
    </location>
</feature>
<dbReference type="OrthoDB" id="695768at2759"/>
<dbReference type="AlphaFoldDB" id="A0A3L6RZM1"/>
<evidence type="ECO:0000256" key="1">
    <source>
        <dbReference type="SAM" id="MobiDB-lite"/>
    </source>
</evidence>
<sequence>MAMEVQSDVDGHPSPTIDTLNTTKDGDNIRGDVKDILGLEIEGLDVAKHLGPKQTKKPDLLHDDVFARLGDLKKNELTINKLQNFITDSATVDDDFKRAFVLFTIGVILAPTTKDFVHSNYLPLVRDVSQVPKFNWGEFTLNILLEAIRTYKAKGSTGHIGQFGFATDGGTLDLRLGYWTTQSKNKTTEPPCIPAREGSGGRKPECQQGVTKRQRQILESLAMDARTDIGQQMDKRLLQIEHKFDKKMIAQNEELAKLTKDKIMEVRVSGIEDDIAEMQTDIKLVDLSPHIARREPIIDHNYKLTEDDNDAAAFVELSYDNATVVEIEGHHIAAKQLRAIVSEGFMVGEIIDAYVDISNVKNASVSFISILQAMVLLTDNLRNDKYMQFRKLINDNVSEEVQILNSIDVMRDKEKEKALYKAYNIVLTLWEHQLTCAVGKQFPTRTYHNKKTVTYVYVPLQTFVWGIRDKVYPGMGWRQNGP</sequence>
<dbReference type="Proteomes" id="UP000275267">
    <property type="component" value="Unassembled WGS sequence"/>
</dbReference>
<dbReference type="PANTHER" id="PTHR34835:SF34">
    <property type="entry name" value="OS08G0555500 PROTEIN"/>
    <property type="match status" value="1"/>
</dbReference>
<reference evidence="3" key="1">
    <citation type="journal article" date="2019" name="Nat. Commun.">
        <title>The genome of broomcorn millet.</title>
        <authorList>
            <person name="Zou C."/>
            <person name="Miki D."/>
            <person name="Li D."/>
            <person name="Tang Q."/>
            <person name="Xiao L."/>
            <person name="Rajput S."/>
            <person name="Deng P."/>
            <person name="Jia W."/>
            <person name="Huang R."/>
            <person name="Zhang M."/>
            <person name="Sun Y."/>
            <person name="Hu J."/>
            <person name="Fu X."/>
            <person name="Schnable P.S."/>
            <person name="Li F."/>
            <person name="Zhang H."/>
            <person name="Feng B."/>
            <person name="Zhu X."/>
            <person name="Liu R."/>
            <person name="Schnable J.C."/>
            <person name="Zhu J.-K."/>
            <person name="Zhang H."/>
        </authorList>
    </citation>
    <scope>NUCLEOTIDE SEQUENCE [LARGE SCALE GENOMIC DNA]</scope>
</reference>
<dbReference type="PANTHER" id="PTHR34835">
    <property type="entry name" value="OS07G0283600 PROTEIN-RELATED"/>
    <property type="match status" value="1"/>
</dbReference>
<evidence type="ECO:0008006" key="4">
    <source>
        <dbReference type="Google" id="ProtNLM"/>
    </source>
</evidence>
<evidence type="ECO:0000313" key="2">
    <source>
        <dbReference type="EMBL" id="RLN12476.1"/>
    </source>
</evidence>
<keyword evidence="3" id="KW-1185">Reference proteome</keyword>
<evidence type="ECO:0000313" key="3">
    <source>
        <dbReference type="Proteomes" id="UP000275267"/>
    </source>
</evidence>
<organism evidence="2 3">
    <name type="scientific">Panicum miliaceum</name>
    <name type="common">Proso millet</name>
    <name type="synonym">Broomcorn millet</name>
    <dbReference type="NCBI Taxonomy" id="4540"/>
    <lineage>
        <taxon>Eukaryota</taxon>
        <taxon>Viridiplantae</taxon>
        <taxon>Streptophyta</taxon>
        <taxon>Embryophyta</taxon>
        <taxon>Tracheophyta</taxon>
        <taxon>Spermatophyta</taxon>
        <taxon>Magnoliopsida</taxon>
        <taxon>Liliopsida</taxon>
        <taxon>Poales</taxon>
        <taxon>Poaceae</taxon>
        <taxon>PACMAD clade</taxon>
        <taxon>Panicoideae</taxon>
        <taxon>Panicodae</taxon>
        <taxon>Paniceae</taxon>
        <taxon>Panicinae</taxon>
        <taxon>Panicum</taxon>
        <taxon>Panicum sect. Panicum</taxon>
    </lineage>
</organism>
<comment type="caution">
    <text evidence="2">The sequence shown here is derived from an EMBL/GenBank/DDBJ whole genome shotgun (WGS) entry which is preliminary data.</text>
</comment>
<feature type="region of interest" description="Disordered" evidence="1">
    <location>
        <begin position="1"/>
        <end position="24"/>
    </location>
</feature>
<proteinExistence type="predicted"/>
<protein>
    <recommendedName>
        <fullName evidence="4">Aminotransferase-like plant mobile domain-containing protein</fullName>
    </recommendedName>
</protein>